<reference evidence="1 2" key="1">
    <citation type="submission" date="2012-11" db="EMBL/GenBank/DDBJ databases">
        <title>Whole genome sequence of Acidisphaera rubrifaciens HS-AP3.</title>
        <authorList>
            <person name="Azuma Y."/>
            <person name="Higashiura N."/>
            <person name="Hirakawa H."/>
            <person name="Matsushita K."/>
        </authorList>
    </citation>
    <scope>NUCLEOTIDE SEQUENCE [LARGE SCALE GENOMIC DNA]</scope>
    <source>
        <strain evidence="1 2">HS-AP3</strain>
    </source>
</reference>
<dbReference type="CDD" id="cd01745">
    <property type="entry name" value="GATase1_2"/>
    <property type="match status" value="1"/>
</dbReference>
<dbReference type="Pfam" id="PF07722">
    <property type="entry name" value="Peptidase_C26"/>
    <property type="match status" value="1"/>
</dbReference>
<dbReference type="GO" id="GO:0033969">
    <property type="term" value="F:gamma-glutamyl-gamma-aminobutyrate hydrolase activity"/>
    <property type="evidence" value="ECO:0007669"/>
    <property type="project" value="TreeGrafter"/>
</dbReference>
<dbReference type="InterPro" id="IPR011697">
    <property type="entry name" value="Peptidase_C26"/>
</dbReference>
<dbReference type="Gene3D" id="3.40.50.880">
    <property type="match status" value="1"/>
</dbReference>
<dbReference type="SUPFAM" id="SSF52317">
    <property type="entry name" value="Class I glutamine amidotransferase-like"/>
    <property type="match status" value="1"/>
</dbReference>
<evidence type="ECO:0000313" key="2">
    <source>
        <dbReference type="Proteomes" id="UP000032680"/>
    </source>
</evidence>
<gene>
    <name evidence="1" type="ORF">Asru_0036_03</name>
</gene>
<dbReference type="Proteomes" id="UP000032680">
    <property type="component" value="Unassembled WGS sequence"/>
</dbReference>
<dbReference type="PANTHER" id="PTHR43235:SF1">
    <property type="entry name" value="GLUTAMINE AMIDOTRANSFERASE PB2B2.05-RELATED"/>
    <property type="match status" value="1"/>
</dbReference>
<proteinExistence type="predicted"/>
<dbReference type="RefSeq" id="WP_048859739.1">
    <property type="nucleotide sequence ID" value="NZ_BANB01000036.1"/>
</dbReference>
<keyword evidence="1" id="KW-0315">Glutamine amidotransferase</keyword>
<name>A0A0D6P443_9PROT</name>
<keyword evidence="2" id="KW-1185">Reference proteome</keyword>
<dbReference type="GO" id="GO:0006598">
    <property type="term" value="P:polyamine catabolic process"/>
    <property type="evidence" value="ECO:0007669"/>
    <property type="project" value="TreeGrafter"/>
</dbReference>
<sequence length="238" mass="25051">MARSPLIGVTLDAEPPGGYSAYPWYALRANYAEAITRAGGLPVALPHDAALAEAWLDRLDALVVTGGAFDVDPALYGAAHRHATVTLKEGRTAAELALTNGALARGLPILGICGGEQLLAVALGGTLIQHIPDTIAGALEHEQPNPRHQPGHPIAIAPDTLLRRITGQDTMQVNSAHHQAVRDAGPRARVNATAPDGVIEGIEAADHPFCLGLQWHPEFLIDPGDARIFAAFIDAARR</sequence>
<organism evidence="1 2">
    <name type="scientific">Acidisphaera rubrifaciens HS-AP3</name>
    <dbReference type="NCBI Taxonomy" id="1231350"/>
    <lineage>
        <taxon>Bacteria</taxon>
        <taxon>Pseudomonadati</taxon>
        <taxon>Pseudomonadota</taxon>
        <taxon>Alphaproteobacteria</taxon>
        <taxon>Acetobacterales</taxon>
        <taxon>Acetobacteraceae</taxon>
        <taxon>Acidisphaera</taxon>
    </lineage>
</organism>
<dbReference type="EMBL" id="BANB01000036">
    <property type="protein sequence ID" value="GAN75973.1"/>
    <property type="molecule type" value="Genomic_DNA"/>
</dbReference>
<comment type="caution">
    <text evidence="1">The sequence shown here is derived from an EMBL/GenBank/DDBJ whole genome shotgun (WGS) entry which is preliminary data.</text>
</comment>
<protein>
    <submittedName>
        <fullName evidence="1">Peptidase C26/glutamine amidotransferase</fullName>
    </submittedName>
</protein>
<keyword evidence="1" id="KW-0808">Transferase</keyword>
<dbReference type="GO" id="GO:0005829">
    <property type="term" value="C:cytosol"/>
    <property type="evidence" value="ECO:0007669"/>
    <property type="project" value="TreeGrafter"/>
</dbReference>
<dbReference type="AlphaFoldDB" id="A0A0D6P443"/>
<accession>A0A0D6P443</accession>
<dbReference type="GO" id="GO:0016740">
    <property type="term" value="F:transferase activity"/>
    <property type="evidence" value="ECO:0007669"/>
    <property type="project" value="UniProtKB-KW"/>
</dbReference>
<dbReference type="InterPro" id="IPR029062">
    <property type="entry name" value="Class_I_gatase-like"/>
</dbReference>
<dbReference type="PANTHER" id="PTHR43235">
    <property type="entry name" value="GLUTAMINE AMIDOTRANSFERASE PB2B2.05-RELATED"/>
    <property type="match status" value="1"/>
</dbReference>
<dbReference type="InterPro" id="IPR044668">
    <property type="entry name" value="PuuD-like"/>
</dbReference>
<dbReference type="PROSITE" id="PS51273">
    <property type="entry name" value="GATASE_TYPE_1"/>
    <property type="match status" value="1"/>
</dbReference>
<evidence type="ECO:0000313" key="1">
    <source>
        <dbReference type="EMBL" id="GAN75973.1"/>
    </source>
</evidence>
<dbReference type="OrthoDB" id="9813383at2"/>